<protein>
    <recommendedName>
        <fullName evidence="1">Integrase zinc-binding domain-containing protein</fullName>
    </recommendedName>
</protein>
<dbReference type="Gene3D" id="1.10.340.70">
    <property type="match status" value="1"/>
</dbReference>
<name>A0A2N9I7H6_FAGSY</name>
<reference evidence="2" key="1">
    <citation type="submission" date="2018-02" db="EMBL/GenBank/DDBJ databases">
        <authorList>
            <person name="Cohen D.B."/>
            <person name="Kent A.D."/>
        </authorList>
    </citation>
    <scope>NUCLEOTIDE SEQUENCE</scope>
</reference>
<dbReference type="PANTHER" id="PTHR45835">
    <property type="entry name" value="YALI0A06105P"/>
    <property type="match status" value="1"/>
</dbReference>
<dbReference type="Gene3D" id="2.40.70.10">
    <property type="entry name" value="Acid Proteases"/>
    <property type="match status" value="1"/>
</dbReference>
<dbReference type="InterPro" id="IPR021109">
    <property type="entry name" value="Peptidase_aspartic_dom_sf"/>
</dbReference>
<organism evidence="2">
    <name type="scientific">Fagus sylvatica</name>
    <name type="common">Beechnut</name>
    <dbReference type="NCBI Taxonomy" id="28930"/>
    <lineage>
        <taxon>Eukaryota</taxon>
        <taxon>Viridiplantae</taxon>
        <taxon>Streptophyta</taxon>
        <taxon>Embryophyta</taxon>
        <taxon>Tracheophyta</taxon>
        <taxon>Spermatophyta</taxon>
        <taxon>Magnoliopsida</taxon>
        <taxon>eudicotyledons</taxon>
        <taxon>Gunneridae</taxon>
        <taxon>Pentapetalae</taxon>
        <taxon>rosids</taxon>
        <taxon>fabids</taxon>
        <taxon>Fagales</taxon>
        <taxon>Fagaceae</taxon>
        <taxon>Fagus</taxon>
    </lineage>
</organism>
<dbReference type="SUPFAM" id="SSF53098">
    <property type="entry name" value="Ribonuclease H-like"/>
    <property type="match status" value="1"/>
</dbReference>
<evidence type="ECO:0000313" key="2">
    <source>
        <dbReference type="EMBL" id="SPD19801.1"/>
    </source>
</evidence>
<dbReference type="Pfam" id="PF17921">
    <property type="entry name" value="Integrase_H2C2"/>
    <property type="match status" value="1"/>
</dbReference>
<dbReference type="AlphaFoldDB" id="A0A2N9I7H6"/>
<feature type="domain" description="Integrase zinc-binding" evidence="1">
    <location>
        <begin position="247"/>
        <end position="303"/>
    </location>
</feature>
<sequence length="513" mass="58764">MNDPWKKGDQGGISHYALAKIKEEYLATVKRSIRPSYEANKGNWGQYSSQQAAARIDPKVADPKPISARPTMTVQKLTPMQMSKRRKKGLCYHCDKNWSVGHKCKSMKLYLIEEVQEEEGECITIDEEEKAKLCEEEGEIILCALLCSSSPSTMRVVAIINGQKVVVLIDTNNIHNFIDNTLELSLKLQVDTSSNIGVRIANGHIIKTMGECKEMKCKMQGLHLKINLKLLGLGGCGIGIFYLSKESSMKAKVLALIHDIPLGEHSGYLKTWHMAKKYWYWQAMKSDVKAYLRSCDTCQRVNHETSKHASHLQPLSIPPRPWHSISMDFVEGMPSSQKQNVILVLVGRFTKYVLFIPLAHPYITSRVASLFLQHSFKLHDFDKPSLWVEWLSLVQFWFNTNYQTSIKMTSFEALYGYLSPKLLKFTPGTTRVVAIEELFHHRQQILNLLEDNVMKILHGSLSTSCNKTTHTLWARCFEGRWAMFRPQPYIPKPRMAMLKYRRLSFNLCLVISF</sequence>
<gene>
    <name evidence="2" type="ORF">FSB_LOCUS47683</name>
</gene>
<proteinExistence type="predicted"/>
<accession>A0A2N9I7H6</accession>
<dbReference type="GO" id="GO:0003676">
    <property type="term" value="F:nucleic acid binding"/>
    <property type="evidence" value="ECO:0007669"/>
    <property type="project" value="InterPro"/>
</dbReference>
<dbReference type="InterPro" id="IPR036397">
    <property type="entry name" value="RNaseH_sf"/>
</dbReference>
<dbReference type="EMBL" id="OIVN01004890">
    <property type="protein sequence ID" value="SPD19801.1"/>
    <property type="molecule type" value="Genomic_DNA"/>
</dbReference>
<dbReference type="InterPro" id="IPR041588">
    <property type="entry name" value="Integrase_H2C2"/>
</dbReference>
<dbReference type="PANTHER" id="PTHR45835:SF104">
    <property type="entry name" value="PROTEIN NYNRIN-LIKE"/>
    <property type="match status" value="1"/>
</dbReference>
<evidence type="ECO:0000259" key="1">
    <source>
        <dbReference type="Pfam" id="PF17921"/>
    </source>
</evidence>
<dbReference type="Gene3D" id="3.30.420.10">
    <property type="entry name" value="Ribonuclease H-like superfamily/Ribonuclease H"/>
    <property type="match status" value="1"/>
</dbReference>
<dbReference type="InterPro" id="IPR012337">
    <property type="entry name" value="RNaseH-like_sf"/>
</dbReference>